<dbReference type="EMBL" id="BGPR01062024">
    <property type="protein sequence ID" value="GBO37541.1"/>
    <property type="molecule type" value="Genomic_DNA"/>
</dbReference>
<evidence type="ECO:0000313" key="1">
    <source>
        <dbReference type="EMBL" id="GBO37541.1"/>
    </source>
</evidence>
<organism evidence="1 2">
    <name type="scientific">Araneus ventricosus</name>
    <name type="common">Orbweaver spider</name>
    <name type="synonym">Epeira ventricosa</name>
    <dbReference type="NCBI Taxonomy" id="182803"/>
    <lineage>
        <taxon>Eukaryota</taxon>
        <taxon>Metazoa</taxon>
        <taxon>Ecdysozoa</taxon>
        <taxon>Arthropoda</taxon>
        <taxon>Chelicerata</taxon>
        <taxon>Arachnida</taxon>
        <taxon>Araneae</taxon>
        <taxon>Araneomorphae</taxon>
        <taxon>Entelegynae</taxon>
        <taxon>Araneoidea</taxon>
        <taxon>Araneidae</taxon>
        <taxon>Araneus</taxon>
    </lineage>
</organism>
<protein>
    <submittedName>
        <fullName evidence="1">Uncharacterized protein</fullName>
    </submittedName>
</protein>
<gene>
    <name evidence="1" type="ORF">AVEN_95329_1</name>
</gene>
<sequence length="104" mass="11684">MFWGGPRNSEPRSDDEDGAWAIAPSPSFRITPPRGRLALYVWIGGWQAQYRADVQWNRVSNLESSCPRADTLPLVNRGLQSFLGKLIFECVGTSEMGRSQTKLK</sequence>
<dbReference type="OrthoDB" id="1099063at2759"/>
<evidence type="ECO:0000313" key="2">
    <source>
        <dbReference type="Proteomes" id="UP000499080"/>
    </source>
</evidence>
<keyword evidence="2" id="KW-1185">Reference proteome</keyword>
<reference evidence="1 2" key="1">
    <citation type="journal article" date="2019" name="Sci. Rep.">
        <title>Orb-weaving spider Araneus ventricosus genome elucidates the spidroin gene catalogue.</title>
        <authorList>
            <person name="Kono N."/>
            <person name="Nakamura H."/>
            <person name="Ohtoshi R."/>
            <person name="Moran D.A.P."/>
            <person name="Shinohara A."/>
            <person name="Yoshida Y."/>
            <person name="Fujiwara M."/>
            <person name="Mori M."/>
            <person name="Tomita M."/>
            <person name="Arakawa K."/>
        </authorList>
    </citation>
    <scope>NUCLEOTIDE SEQUENCE [LARGE SCALE GENOMIC DNA]</scope>
</reference>
<comment type="caution">
    <text evidence="1">The sequence shown here is derived from an EMBL/GenBank/DDBJ whole genome shotgun (WGS) entry which is preliminary data.</text>
</comment>
<accession>A0A4Y2WKJ9</accession>
<dbReference type="Proteomes" id="UP000499080">
    <property type="component" value="Unassembled WGS sequence"/>
</dbReference>
<name>A0A4Y2WKJ9_ARAVE</name>
<proteinExistence type="predicted"/>
<dbReference type="AlphaFoldDB" id="A0A4Y2WKJ9"/>